<name>X1GBF3_9ZZZZ</name>
<proteinExistence type="predicted"/>
<evidence type="ECO:0000313" key="1">
    <source>
        <dbReference type="EMBL" id="GAH54527.1"/>
    </source>
</evidence>
<gene>
    <name evidence="1" type="ORF">S03H2_32253</name>
</gene>
<accession>X1GBF3</accession>
<organism evidence="1">
    <name type="scientific">marine sediment metagenome</name>
    <dbReference type="NCBI Taxonomy" id="412755"/>
    <lineage>
        <taxon>unclassified sequences</taxon>
        <taxon>metagenomes</taxon>
        <taxon>ecological metagenomes</taxon>
    </lineage>
</organism>
<sequence>SRSDNIKFVFAEEIEQSTNIVFLFNPQFK</sequence>
<reference evidence="1" key="1">
    <citation type="journal article" date="2014" name="Front. Microbiol.">
        <title>High frequency of phylogenetically diverse reductive dehalogenase-homologous genes in deep subseafloor sedimentary metagenomes.</title>
        <authorList>
            <person name="Kawai M."/>
            <person name="Futagami T."/>
            <person name="Toyoda A."/>
            <person name="Takaki Y."/>
            <person name="Nishi S."/>
            <person name="Hori S."/>
            <person name="Arai W."/>
            <person name="Tsubouchi T."/>
            <person name="Morono Y."/>
            <person name="Uchiyama I."/>
            <person name="Ito T."/>
            <person name="Fujiyama A."/>
            <person name="Inagaki F."/>
            <person name="Takami H."/>
        </authorList>
    </citation>
    <scope>NUCLEOTIDE SEQUENCE</scope>
    <source>
        <strain evidence="1">Expedition CK06-06</strain>
    </source>
</reference>
<feature type="non-terminal residue" evidence="1">
    <location>
        <position position="1"/>
    </location>
</feature>
<comment type="caution">
    <text evidence="1">The sequence shown here is derived from an EMBL/GenBank/DDBJ whole genome shotgun (WGS) entry which is preliminary data.</text>
</comment>
<dbReference type="AlphaFoldDB" id="X1GBF3"/>
<protein>
    <submittedName>
        <fullName evidence="1">Uncharacterized protein</fullName>
    </submittedName>
</protein>
<dbReference type="EMBL" id="BARU01019592">
    <property type="protein sequence ID" value="GAH54527.1"/>
    <property type="molecule type" value="Genomic_DNA"/>
</dbReference>